<gene>
    <name evidence="2" type="ORF">NDU88_004441</name>
</gene>
<accession>A0AAV7UJ78</accession>
<dbReference type="AlphaFoldDB" id="A0AAV7UJ78"/>
<evidence type="ECO:0000313" key="2">
    <source>
        <dbReference type="EMBL" id="KAJ1187667.1"/>
    </source>
</evidence>
<organism evidence="2 3">
    <name type="scientific">Pleurodeles waltl</name>
    <name type="common">Iberian ribbed newt</name>
    <dbReference type="NCBI Taxonomy" id="8319"/>
    <lineage>
        <taxon>Eukaryota</taxon>
        <taxon>Metazoa</taxon>
        <taxon>Chordata</taxon>
        <taxon>Craniata</taxon>
        <taxon>Vertebrata</taxon>
        <taxon>Euteleostomi</taxon>
        <taxon>Amphibia</taxon>
        <taxon>Batrachia</taxon>
        <taxon>Caudata</taxon>
        <taxon>Salamandroidea</taxon>
        <taxon>Salamandridae</taxon>
        <taxon>Pleurodelinae</taxon>
        <taxon>Pleurodeles</taxon>
    </lineage>
</organism>
<dbReference type="Proteomes" id="UP001066276">
    <property type="component" value="Chromosome 3_1"/>
</dbReference>
<protein>
    <recommendedName>
        <fullName evidence="4">Prolactin receptor</fullName>
    </recommendedName>
</protein>
<evidence type="ECO:0000313" key="3">
    <source>
        <dbReference type="Proteomes" id="UP001066276"/>
    </source>
</evidence>
<sequence>MQKTSGFGRDVRSPPQSRPLATYHSMNYCRLQSDEDVPEQEQHWEPTQIASTCRMPPEVHVSGTPKEVSRALFTSSSLDKPEKVLREYGLSPRLILESGSSANVLRETENGHLKVRCPYKKPCRVNVEEAQSMAQLLEIARPVP</sequence>
<proteinExistence type="predicted"/>
<evidence type="ECO:0008006" key="4">
    <source>
        <dbReference type="Google" id="ProtNLM"/>
    </source>
</evidence>
<feature type="region of interest" description="Disordered" evidence="1">
    <location>
        <begin position="1"/>
        <end position="24"/>
    </location>
</feature>
<keyword evidence="3" id="KW-1185">Reference proteome</keyword>
<comment type="caution">
    <text evidence="2">The sequence shown here is derived from an EMBL/GenBank/DDBJ whole genome shotgun (WGS) entry which is preliminary data.</text>
</comment>
<reference evidence="2" key="1">
    <citation type="journal article" date="2022" name="bioRxiv">
        <title>Sequencing and chromosome-scale assembly of the giantPleurodeles waltlgenome.</title>
        <authorList>
            <person name="Brown T."/>
            <person name="Elewa A."/>
            <person name="Iarovenko S."/>
            <person name="Subramanian E."/>
            <person name="Araus A.J."/>
            <person name="Petzold A."/>
            <person name="Susuki M."/>
            <person name="Suzuki K.-i.T."/>
            <person name="Hayashi T."/>
            <person name="Toyoda A."/>
            <person name="Oliveira C."/>
            <person name="Osipova E."/>
            <person name="Leigh N.D."/>
            <person name="Simon A."/>
            <person name="Yun M.H."/>
        </authorList>
    </citation>
    <scope>NUCLEOTIDE SEQUENCE</scope>
    <source>
        <strain evidence="2">20211129_DDA</strain>
        <tissue evidence="2">Liver</tissue>
    </source>
</reference>
<name>A0AAV7UJ78_PLEWA</name>
<evidence type="ECO:0000256" key="1">
    <source>
        <dbReference type="SAM" id="MobiDB-lite"/>
    </source>
</evidence>
<dbReference type="EMBL" id="JANPWB010000005">
    <property type="protein sequence ID" value="KAJ1187667.1"/>
    <property type="molecule type" value="Genomic_DNA"/>
</dbReference>